<evidence type="ECO:0000256" key="9">
    <source>
        <dbReference type="ARBA" id="ARBA00079564"/>
    </source>
</evidence>
<feature type="domain" description="C3H1-type" evidence="12">
    <location>
        <begin position="964"/>
        <end position="986"/>
    </location>
</feature>
<dbReference type="PANTHER" id="PTHR46156">
    <property type="entry name" value="CCCH ZINGC FINGER"/>
    <property type="match status" value="1"/>
</dbReference>
<feature type="zinc finger region" description="C3H1-type" evidence="10">
    <location>
        <begin position="964"/>
        <end position="986"/>
    </location>
</feature>
<evidence type="ECO:0000256" key="1">
    <source>
        <dbReference type="ARBA" id="ARBA00022723"/>
    </source>
</evidence>
<feature type="region of interest" description="Disordered" evidence="11">
    <location>
        <begin position="165"/>
        <end position="394"/>
    </location>
</feature>
<keyword evidence="14" id="KW-1185">Reference proteome</keyword>
<feature type="zinc finger region" description="C3H1-type" evidence="10">
    <location>
        <begin position="853"/>
        <end position="881"/>
    </location>
</feature>
<dbReference type="Proteomes" id="UP000694521">
    <property type="component" value="Unplaced"/>
</dbReference>
<evidence type="ECO:0000256" key="7">
    <source>
        <dbReference type="ARBA" id="ARBA00064187"/>
    </source>
</evidence>
<dbReference type="Gene3D" id="3.30.1370.210">
    <property type="match status" value="1"/>
</dbReference>
<comment type="function">
    <text evidence="6">Required for the export of polyadenylated mRNAs from the nucleus. Enhances ACVR1B-induced SMAD-dependent transcription. Binds to single-stranded DNA but not to double-stranded DNA in vitro. Involved in RNA cleavage.</text>
</comment>
<feature type="region of interest" description="Disordered" evidence="11">
    <location>
        <begin position="563"/>
        <end position="595"/>
    </location>
</feature>
<feature type="region of interest" description="Disordered" evidence="11">
    <location>
        <begin position="1"/>
        <end position="107"/>
    </location>
</feature>
<dbReference type="SMART" id="SM00356">
    <property type="entry name" value="ZnF_C3H1"/>
    <property type="match status" value="5"/>
</dbReference>
<feature type="region of interest" description="Disordered" evidence="11">
    <location>
        <begin position="784"/>
        <end position="823"/>
    </location>
</feature>
<dbReference type="FunFam" id="4.10.1000.10:FF:000008">
    <property type="entry name" value="zinc finger CCCH domain-containing protein 3"/>
    <property type="match status" value="1"/>
</dbReference>
<keyword evidence="2" id="KW-0677">Repeat</keyword>
<evidence type="ECO:0000259" key="12">
    <source>
        <dbReference type="PROSITE" id="PS50103"/>
    </source>
</evidence>
<keyword evidence="4 10" id="KW-0862">Zinc</keyword>
<feature type="region of interest" description="Disordered" evidence="11">
    <location>
        <begin position="731"/>
        <end position="766"/>
    </location>
</feature>
<feature type="region of interest" description="Disordered" evidence="11">
    <location>
        <begin position="508"/>
        <end position="546"/>
    </location>
</feature>
<feature type="compositionally biased region" description="Low complexity" evidence="11">
    <location>
        <begin position="810"/>
        <end position="822"/>
    </location>
</feature>
<feature type="domain" description="C3H1-type" evidence="12">
    <location>
        <begin position="909"/>
        <end position="935"/>
    </location>
</feature>
<feature type="compositionally biased region" description="Basic and acidic residues" evidence="11">
    <location>
        <begin position="15"/>
        <end position="24"/>
    </location>
</feature>
<dbReference type="InterPro" id="IPR000571">
    <property type="entry name" value="Znf_CCCH"/>
</dbReference>
<evidence type="ECO:0000256" key="6">
    <source>
        <dbReference type="ARBA" id="ARBA00057285"/>
    </source>
</evidence>
<dbReference type="SUPFAM" id="SSF90229">
    <property type="entry name" value="CCCH zinc finger"/>
    <property type="match status" value="2"/>
</dbReference>
<accession>A0A8B9DRX9</accession>
<evidence type="ECO:0000256" key="3">
    <source>
        <dbReference type="ARBA" id="ARBA00022771"/>
    </source>
</evidence>
<reference evidence="13" key="2">
    <citation type="submission" date="2025-09" db="UniProtKB">
        <authorList>
            <consortium name="Ensembl"/>
        </authorList>
    </citation>
    <scope>IDENTIFICATION</scope>
</reference>
<feature type="zinc finger region" description="C3H1-type" evidence="10">
    <location>
        <begin position="909"/>
        <end position="935"/>
    </location>
</feature>
<comment type="subunit">
    <text evidence="7">Interacts with SMAD1, SMAD3, SMAD4, CPSF2 and CPSF3.</text>
</comment>
<feature type="compositionally biased region" description="Low complexity" evidence="11">
    <location>
        <begin position="95"/>
        <end position="104"/>
    </location>
</feature>
<feature type="region of interest" description="Disordered" evidence="11">
    <location>
        <begin position="620"/>
        <end position="668"/>
    </location>
</feature>
<name>A0A8B9DRX9_ANSCY</name>
<feature type="compositionally biased region" description="Pro residues" evidence="11">
    <location>
        <begin position="1"/>
        <end position="11"/>
    </location>
</feature>
<reference evidence="13" key="1">
    <citation type="submission" date="2025-08" db="UniProtKB">
        <authorList>
            <consortium name="Ensembl"/>
        </authorList>
    </citation>
    <scope>IDENTIFICATION</scope>
</reference>
<evidence type="ECO:0000256" key="8">
    <source>
        <dbReference type="ARBA" id="ARBA00071600"/>
    </source>
</evidence>
<evidence type="ECO:0000313" key="13">
    <source>
        <dbReference type="Ensembl" id="ENSACDP00005011234.1"/>
    </source>
</evidence>
<dbReference type="AlphaFoldDB" id="A0A8B9DRX9"/>
<dbReference type="Ensembl" id="ENSACDT00005013495.1">
    <property type="protein sequence ID" value="ENSACDP00005011234.1"/>
    <property type="gene ID" value="ENSACDG00005008202.1"/>
</dbReference>
<keyword evidence="1 10" id="KW-0479">Metal-binding</keyword>
<feature type="domain" description="C3H1-type" evidence="12">
    <location>
        <begin position="936"/>
        <end position="963"/>
    </location>
</feature>
<feature type="compositionally biased region" description="Polar residues" evidence="11">
    <location>
        <begin position="740"/>
        <end position="761"/>
    </location>
</feature>
<feature type="compositionally biased region" description="Low complexity" evidence="11">
    <location>
        <begin position="581"/>
        <end position="595"/>
    </location>
</feature>
<dbReference type="Gene3D" id="4.10.1000.10">
    <property type="entry name" value="Zinc finger, CCCH-type"/>
    <property type="match status" value="2"/>
</dbReference>
<proteinExistence type="predicted"/>
<evidence type="ECO:0000256" key="10">
    <source>
        <dbReference type="PROSITE-ProRule" id="PRU00723"/>
    </source>
</evidence>
<dbReference type="InterPro" id="IPR036855">
    <property type="entry name" value="Znf_CCCH_sf"/>
</dbReference>
<dbReference type="PROSITE" id="PS50103">
    <property type="entry name" value="ZF_C3H1"/>
    <property type="match status" value="5"/>
</dbReference>
<dbReference type="FunFam" id="4.10.1000.10:FF:000022">
    <property type="entry name" value="Zinc finger CCCH domain-containing protein 7"/>
    <property type="match status" value="1"/>
</dbReference>
<feature type="region of interest" description="Disordered" evidence="11">
    <location>
        <begin position="984"/>
        <end position="1027"/>
    </location>
</feature>
<feature type="compositionally biased region" description="Gly residues" evidence="11">
    <location>
        <begin position="169"/>
        <end position="278"/>
    </location>
</feature>
<sequence length="1117" mass="118019">MLPNVFFPPPAGLIDSHRSAHGDAPRPPSWGNGRQPPFGRRGPFSGRYPPQPPRDFRQGRSWRKKYSLVNQPPGPPRVAGNAGASRVFGGGGAEGRAAPAPAASPERHVDLTRDGNIVVGIQVTQRTDLVLGPEGLGAEGFDPEGLGAEGLGAEGFDPEGFNSEDLGPEGLGLEGLGPEGLGPEGLGPEGLGLEGLGLEGLGPEGLGPEGLGPEGLGPEGLGPEGLGLEGLGLEGLGPEGLGPEGLGPEGLGPEGFGPEGLGPEGFGPEGFGPEGLGPEGFDPEGLGPEGFGAEGFAGSYWEVPRLKTGGLAPGEGKKGQKSSAAPYPSRKAEPKPSLSVSFTSSRRVVSSSYPGPPHKPRTVRLSAEAAESSPAPCESAVAPKTEPQLSWPPPGCQRARHLVWCKPEPPAPGRSGREQGGDVFREPKLLGAEEASSRPAAVLAAGARSRFAALHKAAGLQRAAAAASAASAAASGKASKFKKTNYTWVANPGRCCRAVKRWASPRAPDGARKIVGGAERVAKASPKADPGSKLRKWPLQPKPGVSASKYKWKASALQASPSTSRSAFRWRCEDEKKPAVSTSPQASRPPAAATAAAGLGEAKPFGDAVLSSYKVRSRTKIIRRKGSSGSPADKKSGPSPPAPLKSPFHAKKRNLRGKPALPKRCSPKGLLQLTKHRLCRLPAARSQVSTREGASLLFARSPPANKVIKTRYRIVKKNVVFPSSSFSSPVPSWKTRRLGTSRSPLLNQVRPSPQGSKSQPVPQGWRSKGYRCIGGVMYRVSANKLSKTSSTPGRGRDLSTKSPGRAARLSGTPGSTGFSPSGILNRSATSRYIASRAVQRSLAIIRQAKQKKEKKKEYCMYYNRFGKCNRGENCPYIHDPEKVAVCTRFLRGTCKKTDGNCPFSHKVSKDKMPVCSYFLKGICSNSNCPYSHVYVSRKAEVCQDFLKGYCPMGEKCKKKHTLVCPDFAKKGVCPQGARCKLLHPQKKRQPRGDSADPPSKCRRLCEETGRNDPAQPCDDGEVPGPSGAEQEVKFWREADAAQSSRLQKLPSFISLLSSASPGDEGCKVERDEDEPGDEPGGTTWKRSSSRAASRDSESAAQEEGGGRGKRLQIKPRL</sequence>
<feature type="compositionally biased region" description="Low complexity" evidence="11">
    <location>
        <begin position="366"/>
        <end position="383"/>
    </location>
</feature>
<keyword evidence="5" id="KW-0238">DNA-binding</keyword>
<evidence type="ECO:0000256" key="11">
    <source>
        <dbReference type="SAM" id="MobiDB-lite"/>
    </source>
</evidence>
<dbReference type="GO" id="GO:0003677">
    <property type="term" value="F:DNA binding"/>
    <property type="evidence" value="ECO:0007669"/>
    <property type="project" value="UniProtKB-KW"/>
</dbReference>
<dbReference type="GO" id="GO:0008270">
    <property type="term" value="F:zinc ion binding"/>
    <property type="evidence" value="ECO:0007669"/>
    <property type="project" value="UniProtKB-KW"/>
</dbReference>
<dbReference type="Pfam" id="PF00642">
    <property type="entry name" value="zf-CCCH"/>
    <property type="match status" value="1"/>
</dbReference>
<feature type="zinc finger region" description="C3H1-type" evidence="10">
    <location>
        <begin position="936"/>
        <end position="963"/>
    </location>
</feature>
<feature type="region of interest" description="Disordered" evidence="11">
    <location>
        <begin position="1056"/>
        <end position="1117"/>
    </location>
</feature>
<evidence type="ECO:0000256" key="4">
    <source>
        <dbReference type="ARBA" id="ARBA00022833"/>
    </source>
</evidence>
<evidence type="ECO:0000256" key="2">
    <source>
        <dbReference type="ARBA" id="ARBA00022737"/>
    </source>
</evidence>
<protein>
    <recommendedName>
        <fullName evidence="8">Zinc finger CCCH domain-containing protein 3</fullName>
    </recommendedName>
    <alternativeName>
        <fullName evidence="9">Smad-interacting CPSF-like factor</fullName>
    </alternativeName>
</protein>
<dbReference type="GO" id="GO:0005634">
    <property type="term" value="C:nucleus"/>
    <property type="evidence" value="ECO:0007669"/>
    <property type="project" value="UniProtKB-ARBA"/>
</dbReference>
<feature type="domain" description="C3H1-type" evidence="12">
    <location>
        <begin position="885"/>
        <end position="908"/>
    </location>
</feature>
<organism evidence="13 14">
    <name type="scientific">Anser cygnoides</name>
    <name type="common">Swan goose</name>
    <dbReference type="NCBI Taxonomy" id="8845"/>
    <lineage>
        <taxon>Eukaryota</taxon>
        <taxon>Metazoa</taxon>
        <taxon>Chordata</taxon>
        <taxon>Craniata</taxon>
        <taxon>Vertebrata</taxon>
        <taxon>Euteleostomi</taxon>
        <taxon>Archelosauria</taxon>
        <taxon>Archosauria</taxon>
        <taxon>Dinosauria</taxon>
        <taxon>Saurischia</taxon>
        <taxon>Theropoda</taxon>
        <taxon>Coelurosauria</taxon>
        <taxon>Aves</taxon>
        <taxon>Neognathae</taxon>
        <taxon>Galloanserae</taxon>
        <taxon>Anseriformes</taxon>
        <taxon>Anatidae</taxon>
        <taxon>Anserinae</taxon>
        <taxon>Anser</taxon>
    </lineage>
</organism>
<dbReference type="PANTHER" id="PTHR46156:SF1">
    <property type="entry name" value="ZINC FINGER CCCH DOMAIN-CONTAINING PROTEIN 3"/>
    <property type="match status" value="1"/>
</dbReference>
<evidence type="ECO:0000256" key="5">
    <source>
        <dbReference type="ARBA" id="ARBA00023125"/>
    </source>
</evidence>
<feature type="domain" description="C3H1-type" evidence="12">
    <location>
        <begin position="853"/>
        <end position="881"/>
    </location>
</feature>
<evidence type="ECO:0000313" key="14">
    <source>
        <dbReference type="Proteomes" id="UP000694521"/>
    </source>
</evidence>
<keyword evidence="3 10" id="KW-0863">Zinc-finger</keyword>
<feature type="compositionally biased region" description="Basic residues" evidence="11">
    <location>
        <begin position="1107"/>
        <end position="1117"/>
    </location>
</feature>
<feature type="compositionally biased region" description="Low complexity" evidence="11">
    <location>
        <begin position="337"/>
        <end position="352"/>
    </location>
</feature>
<feature type="zinc finger region" description="C3H1-type" evidence="10">
    <location>
        <begin position="885"/>
        <end position="908"/>
    </location>
</feature>